<dbReference type="EMBL" id="ML986585">
    <property type="protein sequence ID" value="KAF2268742.1"/>
    <property type="molecule type" value="Genomic_DNA"/>
</dbReference>
<organism evidence="1 2">
    <name type="scientific">Lojkania enalia</name>
    <dbReference type="NCBI Taxonomy" id="147567"/>
    <lineage>
        <taxon>Eukaryota</taxon>
        <taxon>Fungi</taxon>
        <taxon>Dikarya</taxon>
        <taxon>Ascomycota</taxon>
        <taxon>Pezizomycotina</taxon>
        <taxon>Dothideomycetes</taxon>
        <taxon>Pleosporomycetidae</taxon>
        <taxon>Pleosporales</taxon>
        <taxon>Pleosporales incertae sedis</taxon>
        <taxon>Lojkania</taxon>
    </lineage>
</organism>
<protein>
    <submittedName>
        <fullName evidence="1">Uncharacterized protein</fullName>
    </submittedName>
</protein>
<dbReference type="OrthoDB" id="3791184at2759"/>
<reference evidence="2" key="1">
    <citation type="journal article" date="2020" name="Stud. Mycol.">
        <title>101 Dothideomycetes genomes: A test case for predicting lifestyles and emergence of pathogens.</title>
        <authorList>
            <person name="Haridas S."/>
            <person name="Albert R."/>
            <person name="Binder M."/>
            <person name="Bloem J."/>
            <person name="LaButti K."/>
            <person name="Salamov A."/>
            <person name="Andreopoulos B."/>
            <person name="Baker S."/>
            <person name="Barry K."/>
            <person name="Bills G."/>
            <person name="Bluhm B."/>
            <person name="Cannon C."/>
            <person name="Castanera R."/>
            <person name="Culley D."/>
            <person name="Daum C."/>
            <person name="Ezra D."/>
            <person name="Gonzalez J."/>
            <person name="Henrissat B."/>
            <person name="Kuo A."/>
            <person name="Liang C."/>
            <person name="Lipzen A."/>
            <person name="Lutzoni F."/>
            <person name="Magnuson J."/>
            <person name="Mondo S."/>
            <person name="Nolan M."/>
            <person name="Ohm R."/>
            <person name="Pangilinan J."/>
            <person name="Park H.-J."/>
            <person name="Ramirez L."/>
            <person name="Alfaro M."/>
            <person name="Sun H."/>
            <person name="Tritt A."/>
            <person name="Yoshinaga Y."/>
            <person name="Zwiers L.-H."/>
            <person name="Turgeon B."/>
            <person name="Goodwin S."/>
            <person name="Spatafora J."/>
            <person name="Crous P."/>
            <person name="Grigoriev I."/>
        </authorList>
    </citation>
    <scope>NUCLEOTIDE SEQUENCE [LARGE SCALE GENOMIC DNA]</scope>
    <source>
        <strain evidence="2">CBS 304.66</strain>
    </source>
</reference>
<dbReference type="InterPro" id="IPR011990">
    <property type="entry name" value="TPR-like_helical_dom_sf"/>
</dbReference>
<dbReference type="AlphaFoldDB" id="A0A9P4KI49"/>
<accession>A0A9P4KI49</accession>
<sequence>MPRVICLISDGLIKKLYLKRWQLQLGFFPSLTSPDNDILDLLGLQHDVIIPSHNGILLHIATMFPESSSYLTGTEPVIETCMEPVRELKQERDAWKAIALQYKEAFEAQNRQLREFQDICFATQAELENERTINRFQSLGSGGFREVHTSGLGEVEVQSENNGTNIEQDSSAGMIILDWTPTPMAGTDFQDFERLISRRDVRAALTAIDNRLRGSLSSGARIDGLLLKSAILRECGTDWLFDALAQCSEALELCDRTSGLEDFLPKIQYYKGVCYYRLRMMLQARASFSAVGSNNPFCRKALEYLEACECELETENIEKRRSAFDEQRIITEEYMAILAGNEKIIRRRPATQIRLLPSSKQVRLSLPHRWKLTKSM</sequence>
<keyword evidence="2" id="KW-1185">Reference proteome</keyword>
<evidence type="ECO:0000313" key="1">
    <source>
        <dbReference type="EMBL" id="KAF2268742.1"/>
    </source>
</evidence>
<dbReference type="Gene3D" id="1.25.40.10">
    <property type="entry name" value="Tetratricopeptide repeat domain"/>
    <property type="match status" value="1"/>
</dbReference>
<name>A0A9P4KI49_9PLEO</name>
<gene>
    <name evidence="1" type="ORF">CC78DRAFT_351289</name>
</gene>
<dbReference type="Proteomes" id="UP000800093">
    <property type="component" value="Unassembled WGS sequence"/>
</dbReference>
<proteinExistence type="predicted"/>
<comment type="caution">
    <text evidence="1">The sequence shown here is derived from an EMBL/GenBank/DDBJ whole genome shotgun (WGS) entry which is preliminary data.</text>
</comment>
<evidence type="ECO:0000313" key="2">
    <source>
        <dbReference type="Proteomes" id="UP000800093"/>
    </source>
</evidence>
<dbReference type="SUPFAM" id="SSF48452">
    <property type="entry name" value="TPR-like"/>
    <property type="match status" value="1"/>
</dbReference>